<proteinExistence type="inferred from homology"/>
<evidence type="ECO:0000256" key="5">
    <source>
        <dbReference type="ARBA" id="ARBA00022989"/>
    </source>
</evidence>
<gene>
    <name evidence="8" type="ORF">K458DRAFT_477349</name>
</gene>
<feature type="transmembrane region" description="Helical" evidence="7">
    <location>
        <begin position="368"/>
        <end position="387"/>
    </location>
</feature>
<dbReference type="PANTHER" id="PTHR11360:SF224">
    <property type="entry name" value="MAJOR FACILITATOR SUPERFAMILY (MFS) PROFILE DOMAIN-CONTAINING PROTEIN-RELATED"/>
    <property type="match status" value="1"/>
</dbReference>
<evidence type="ECO:0000256" key="4">
    <source>
        <dbReference type="ARBA" id="ARBA00022692"/>
    </source>
</evidence>
<comment type="similarity">
    <text evidence="2">Belongs to the major facilitator superfamily. Monocarboxylate porter (TC 2.A.1.13) family.</text>
</comment>
<protein>
    <submittedName>
        <fullName evidence="8">MFS general substrate transporter</fullName>
    </submittedName>
</protein>
<dbReference type="SUPFAM" id="SSF103473">
    <property type="entry name" value="MFS general substrate transporter"/>
    <property type="match status" value="1"/>
</dbReference>
<evidence type="ECO:0000256" key="7">
    <source>
        <dbReference type="SAM" id="Phobius"/>
    </source>
</evidence>
<evidence type="ECO:0000256" key="3">
    <source>
        <dbReference type="ARBA" id="ARBA00022448"/>
    </source>
</evidence>
<keyword evidence="5 7" id="KW-1133">Transmembrane helix</keyword>
<organism evidence="8 9">
    <name type="scientific">Lentithecium fluviatile CBS 122367</name>
    <dbReference type="NCBI Taxonomy" id="1168545"/>
    <lineage>
        <taxon>Eukaryota</taxon>
        <taxon>Fungi</taxon>
        <taxon>Dikarya</taxon>
        <taxon>Ascomycota</taxon>
        <taxon>Pezizomycotina</taxon>
        <taxon>Dothideomycetes</taxon>
        <taxon>Pleosporomycetidae</taxon>
        <taxon>Pleosporales</taxon>
        <taxon>Massarineae</taxon>
        <taxon>Lentitheciaceae</taxon>
        <taxon>Lentithecium</taxon>
    </lineage>
</organism>
<dbReference type="Gene3D" id="1.20.1250.20">
    <property type="entry name" value="MFS general substrate transporter like domains"/>
    <property type="match status" value="2"/>
</dbReference>
<sequence length="401" mass="43292">MSFAYRPATEEVTRPLLDTEGQTKVYKLPARNVISKKTQQSSLPVDHGFMPSLHLFLTTLMCLFGGIFTDRGYLQSLIAVGTALQVLGLLATSFSTQYWKLFWAQGVCVGIGSAILGLLPVAVIAMYFKETRMLPTGIAATGSSFAGVVVPITLRYLFSVIGFGWSVRVLALVNLVTTAFPWTAMRLQSEGNDGNVKLTFSYFKDPAYSMFCVAFALTMAATFTPFFYIQEYVLDLGLTNSMAFGLLAIMNGANLFGRFVPNGLADRYGGINILLPLCTACIVLLVTLPLIHTPPTLITFSILYRFASGGVMILPAPIIANMSPNAAEMGVRMGLAYLCAAFGGLVGNPLSGAVKYEGDVGVVREFRGVWWMAAGIMTMGVAAMVLARRFWVGSLFGVGKV</sequence>
<evidence type="ECO:0000256" key="1">
    <source>
        <dbReference type="ARBA" id="ARBA00004141"/>
    </source>
</evidence>
<keyword evidence="3" id="KW-0813">Transport</keyword>
<evidence type="ECO:0000256" key="2">
    <source>
        <dbReference type="ARBA" id="ARBA00006727"/>
    </source>
</evidence>
<evidence type="ECO:0000313" key="9">
    <source>
        <dbReference type="Proteomes" id="UP000799291"/>
    </source>
</evidence>
<keyword evidence="4 7" id="KW-0812">Transmembrane</keyword>
<name>A0A6G1J5C1_9PLEO</name>
<evidence type="ECO:0000313" key="8">
    <source>
        <dbReference type="EMBL" id="KAF2685319.1"/>
    </source>
</evidence>
<feature type="transmembrane region" description="Helical" evidence="7">
    <location>
        <begin position="102"/>
        <end position="125"/>
    </location>
</feature>
<feature type="transmembrane region" description="Helical" evidence="7">
    <location>
        <begin position="335"/>
        <end position="356"/>
    </location>
</feature>
<dbReference type="InterPro" id="IPR011701">
    <property type="entry name" value="MFS"/>
</dbReference>
<comment type="subcellular location">
    <subcellularLocation>
        <location evidence="1">Membrane</location>
        <topology evidence="1">Multi-pass membrane protein</topology>
    </subcellularLocation>
</comment>
<dbReference type="PANTHER" id="PTHR11360">
    <property type="entry name" value="MONOCARBOXYLATE TRANSPORTER"/>
    <property type="match status" value="1"/>
</dbReference>
<feature type="transmembrane region" description="Helical" evidence="7">
    <location>
        <begin position="241"/>
        <end position="261"/>
    </location>
</feature>
<dbReference type="Pfam" id="PF07690">
    <property type="entry name" value="MFS_1"/>
    <property type="match status" value="1"/>
</dbReference>
<dbReference type="GO" id="GO:0022857">
    <property type="term" value="F:transmembrane transporter activity"/>
    <property type="evidence" value="ECO:0007669"/>
    <property type="project" value="InterPro"/>
</dbReference>
<dbReference type="GO" id="GO:0016020">
    <property type="term" value="C:membrane"/>
    <property type="evidence" value="ECO:0007669"/>
    <property type="project" value="UniProtKB-SubCell"/>
</dbReference>
<reference evidence="8" key="1">
    <citation type="journal article" date="2020" name="Stud. Mycol.">
        <title>101 Dothideomycetes genomes: a test case for predicting lifestyles and emergence of pathogens.</title>
        <authorList>
            <person name="Haridas S."/>
            <person name="Albert R."/>
            <person name="Binder M."/>
            <person name="Bloem J."/>
            <person name="Labutti K."/>
            <person name="Salamov A."/>
            <person name="Andreopoulos B."/>
            <person name="Baker S."/>
            <person name="Barry K."/>
            <person name="Bills G."/>
            <person name="Bluhm B."/>
            <person name="Cannon C."/>
            <person name="Castanera R."/>
            <person name="Culley D."/>
            <person name="Daum C."/>
            <person name="Ezra D."/>
            <person name="Gonzalez J."/>
            <person name="Henrissat B."/>
            <person name="Kuo A."/>
            <person name="Liang C."/>
            <person name="Lipzen A."/>
            <person name="Lutzoni F."/>
            <person name="Magnuson J."/>
            <person name="Mondo S."/>
            <person name="Nolan M."/>
            <person name="Ohm R."/>
            <person name="Pangilinan J."/>
            <person name="Park H.-J."/>
            <person name="Ramirez L."/>
            <person name="Alfaro M."/>
            <person name="Sun H."/>
            <person name="Tritt A."/>
            <person name="Yoshinaga Y."/>
            <person name="Zwiers L.-H."/>
            <person name="Turgeon B."/>
            <person name="Goodwin S."/>
            <person name="Spatafora J."/>
            <person name="Crous P."/>
            <person name="Grigoriev I."/>
        </authorList>
    </citation>
    <scope>NUCLEOTIDE SEQUENCE</scope>
    <source>
        <strain evidence="8">CBS 122367</strain>
    </source>
</reference>
<dbReference type="AlphaFoldDB" id="A0A6G1J5C1"/>
<feature type="transmembrane region" description="Helical" evidence="7">
    <location>
        <begin position="76"/>
        <end position="96"/>
    </location>
</feature>
<feature type="transmembrane region" description="Helical" evidence="7">
    <location>
        <begin position="137"/>
        <end position="157"/>
    </location>
</feature>
<dbReference type="EMBL" id="MU005579">
    <property type="protein sequence ID" value="KAF2685319.1"/>
    <property type="molecule type" value="Genomic_DNA"/>
</dbReference>
<feature type="transmembrane region" description="Helical" evidence="7">
    <location>
        <begin position="206"/>
        <end position="229"/>
    </location>
</feature>
<keyword evidence="9" id="KW-1185">Reference proteome</keyword>
<feature type="transmembrane region" description="Helical" evidence="7">
    <location>
        <begin position="303"/>
        <end position="323"/>
    </location>
</feature>
<dbReference type="InterPro" id="IPR036259">
    <property type="entry name" value="MFS_trans_sf"/>
</dbReference>
<dbReference type="InterPro" id="IPR050327">
    <property type="entry name" value="Proton-linked_MCT"/>
</dbReference>
<accession>A0A6G1J5C1</accession>
<evidence type="ECO:0000256" key="6">
    <source>
        <dbReference type="ARBA" id="ARBA00023136"/>
    </source>
</evidence>
<feature type="transmembrane region" description="Helical" evidence="7">
    <location>
        <begin position="49"/>
        <end position="69"/>
    </location>
</feature>
<keyword evidence="6 7" id="KW-0472">Membrane</keyword>
<dbReference type="OrthoDB" id="6509908at2759"/>
<dbReference type="Proteomes" id="UP000799291">
    <property type="component" value="Unassembled WGS sequence"/>
</dbReference>
<feature type="transmembrane region" description="Helical" evidence="7">
    <location>
        <begin position="273"/>
        <end position="291"/>
    </location>
</feature>